<sequence length="92" mass="10555">MTNNTNFIDFLHDHYSTGNTTDVSQTLARLHQHLEQQRKFILNEIATVKKEEEQLKSALHSVNVQQQFSDNQKTGSLASFDIEQLNSLPLDL</sequence>
<dbReference type="Proteomes" id="UP000676336">
    <property type="component" value="Unassembled WGS sequence"/>
</dbReference>
<evidence type="ECO:0000313" key="5">
    <source>
        <dbReference type="EMBL" id="CAF3793906.1"/>
    </source>
</evidence>
<dbReference type="EMBL" id="CAJOBF010004524">
    <property type="protein sequence ID" value="CAF4142132.1"/>
    <property type="molecule type" value="Genomic_DNA"/>
</dbReference>
<dbReference type="Proteomes" id="UP000663866">
    <property type="component" value="Unassembled WGS sequence"/>
</dbReference>
<organism evidence="3 11">
    <name type="scientific">Rotaria magnacalcarata</name>
    <dbReference type="NCBI Taxonomy" id="392030"/>
    <lineage>
        <taxon>Eukaryota</taxon>
        <taxon>Metazoa</taxon>
        <taxon>Spiralia</taxon>
        <taxon>Gnathifera</taxon>
        <taxon>Rotifera</taxon>
        <taxon>Eurotatoria</taxon>
        <taxon>Bdelloidea</taxon>
        <taxon>Philodinida</taxon>
        <taxon>Philodinidae</taxon>
        <taxon>Rotaria</taxon>
    </lineage>
</organism>
<dbReference type="EMBL" id="CAJNRE010000112">
    <property type="protein sequence ID" value="CAF1919716.1"/>
    <property type="molecule type" value="Genomic_DNA"/>
</dbReference>
<dbReference type="EMBL" id="CAJOBG010000298">
    <property type="protein sequence ID" value="CAF3793906.1"/>
    <property type="molecule type" value="Genomic_DNA"/>
</dbReference>
<dbReference type="EMBL" id="CAJNRF010017072">
    <property type="protein sequence ID" value="CAF2219514.1"/>
    <property type="molecule type" value="Genomic_DNA"/>
</dbReference>
<dbReference type="Proteomes" id="UP000663856">
    <property type="component" value="Unassembled WGS sequence"/>
</dbReference>
<proteinExistence type="predicted"/>
<dbReference type="EMBL" id="CAJOBH010058741">
    <property type="protein sequence ID" value="CAF4414282.1"/>
    <property type="molecule type" value="Genomic_DNA"/>
</dbReference>
<protein>
    <submittedName>
        <fullName evidence="3">Uncharacterized protein</fullName>
    </submittedName>
</protein>
<reference evidence="3" key="1">
    <citation type="submission" date="2021-02" db="EMBL/GenBank/DDBJ databases">
        <authorList>
            <person name="Nowell W R."/>
        </authorList>
    </citation>
    <scope>NUCLEOTIDE SEQUENCE</scope>
</reference>
<evidence type="ECO:0000313" key="4">
    <source>
        <dbReference type="EMBL" id="CAF2219514.1"/>
    </source>
</evidence>
<evidence type="ECO:0000313" key="7">
    <source>
        <dbReference type="EMBL" id="CAF4414282.1"/>
    </source>
</evidence>
<dbReference type="Proteomes" id="UP000663887">
    <property type="component" value="Unassembled WGS sequence"/>
</dbReference>
<gene>
    <name evidence="7" type="ORF">BYL167_LOCUS32142</name>
    <name evidence="1" type="ORF">CJN711_LOCUS18750</name>
    <name evidence="9" type="ORF">GIL414_LOCUS40648</name>
    <name evidence="2" type="ORF">MBJ925_LOCUS1761</name>
    <name evidence="5" type="ORF">OVN521_LOCUS3471</name>
    <name evidence="8" type="ORF">SMN809_LOCUS39016</name>
    <name evidence="6" type="ORF">UXM345_LOCUS24628</name>
    <name evidence="4" type="ORF">WKI299_LOCUS35440</name>
    <name evidence="3" type="ORF">XDN619_LOCUS29848</name>
</gene>
<dbReference type="Proteomes" id="UP000663842">
    <property type="component" value="Unassembled WGS sequence"/>
</dbReference>
<dbReference type="Proteomes" id="UP000663824">
    <property type="component" value="Unassembled WGS sequence"/>
</dbReference>
<dbReference type="EMBL" id="CAJOBI010103621">
    <property type="protein sequence ID" value="CAF4599427.1"/>
    <property type="molecule type" value="Genomic_DNA"/>
</dbReference>
<evidence type="ECO:0000313" key="11">
    <source>
        <dbReference type="Proteomes" id="UP000663887"/>
    </source>
</evidence>
<evidence type="ECO:0000313" key="10">
    <source>
        <dbReference type="Proteomes" id="UP000663866"/>
    </source>
</evidence>
<dbReference type="EMBL" id="CAJNOV010008770">
    <property type="protein sequence ID" value="CAF1337399.1"/>
    <property type="molecule type" value="Genomic_DNA"/>
</dbReference>
<dbReference type="Proteomes" id="UP000681967">
    <property type="component" value="Unassembled WGS sequence"/>
</dbReference>
<evidence type="ECO:0000313" key="6">
    <source>
        <dbReference type="EMBL" id="CAF4142132.1"/>
    </source>
</evidence>
<comment type="caution">
    <text evidence="3">The sequence shown here is derived from an EMBL/GenBank/DDBJ whole genome shotgun (WGS) entry which is preliminary data.</text>
</comment>
<accession>A0A816YBH6</accession>
<dbReference type="Proteomes" id="UP000681720">
    <property type="component" value="Unassembled WGS sequence"/>
</dbReference>
<evidence type="ECO:0000313" key="9">
    <source>
        <dbReference type="EMBL" id="CAF4641527.1"/>
    </source>
</evidence>
<name>A0A816YBH6_9BILA</name>
<evidence type="ECO:0000313" key="8">
    <source>
        <dbReference type="EMBL" id="CAF4599427.1"/>
    </source>
</evidence>
<dbReference type="EMBL" id="CAJNRG010014704">
    <property type="protein sequence ID" value="CAF2157166.1"/>
    <property type="molecule type" value="Genomic_DNA"/>
</dbReference>
<keyword evidence="10" id="KW-1185">Reference proteome</keyword>
<dbReference type="EMBL" id="CAJOBJ010113246">
    <property type="protein sequence ID" value="CAF4641527.1"/>
    <property type="molecule type" value="Genomic_DNA"/>
</dbReference>
<dbReference type="Proteomes" id="UP000663855">
    <property type="component" value="Unassembled WGS sequence"/>
</dbReference>
<evidence type="ECO:0000313" key="3">
    <source>
        <dbReference type="EMBL" id="CAF2157166.1"/>
    </source>
</evidence>
<dbReference type="AlphaFoldDB" id="A0A816YBH6"/>
<evidence type="ECO:0000313" key="1">
    <source>
        <dbReference type="EMBL" id="CAF1337399.1"/>
    </source>
</evidence>
<evidence type="ECO:0000313" key="2">
    <source>
        <dbReference type="EMBL" id="CAF1919716.1"/>
    </source>
</evidence>